<dbReference type="InterPro" id="IPR029016">
    <property type="entry name" value="GAF-like_dom_sf"/>
</dbReference>
<gene>
    <name evidence="6" type="ORF">AKO1_015801</name>
</gene>
<evidence type="ECO:0000256" key="4">
    <source>
        <dbReference type="PROSITE-ProRule" id="PRU00169"/>
    </source>
</evidence>
<evidence type="ECO:0000256" key="3">
    <source>
        <dbReference type="ARBA" id="ARBA00022777"/>
    </source>
</evidence>
<dbReference type="SMART" id="SM00388">
    <property type="entry name" value="HisKA"/>
    <property type="match status" value="1"/>
</dbReference>
<name>A0AAW2ZGT2_9EUKA</name>
<accession>A0AAW2ZGT2</accession>
<dbReference type="SUPFAM" id="SSF55781">
    <property type="entry name" value="GAF domain-like"/>
    <property type="match status" value="1"/>
</dbReference>
<dbReference type="SUPFAM" id="SSF47384">
    <property type="entry name" value="Homodimeric domain of signal transducing histidine kinase"/>
    <property type="match status" value="1"/>
</dbReference>
<evidence type="ECO:0000256" key="1">
    <source>
        <dbReference type="ARBA" id="ARBA00022553"/>
    </source>
</evidence>
<evidence type="ECO:0000256" key="2">
    <source>
        <dbReference type="ARBA" id="ARBA00022679"/>
    </source>
</evidence>
<proteinExistence type="predicted"/>
<reference evidence="6 7" key="1">
    <citation type="submission" date="2024-03" db="EMBL/GenBank/DDBJ databases">
        <title>The Acrasis kona genome and developmental transcriptomes reveal deep origins of eukaryotic multicellular pathways.</title>
        <authorList>
            <person name="Sheikh S."/>
            <person name="Fu C.-J."/>
            <person name="Brown M.W."/>
            <person name="Baldauf S.L."/>
        </authorList>
    </citation>
    <scope>NUCLEOTIDE SEQUENCE [LARGE SCALE GENOMIC DNA]</scope>
    <source>
        <strain evidence="6 7">ATCC MYA-3509</strain>
    </source>
</reference>
<dbReference type="Gene3D" id="1.10.287.130">
    <property type="match status" value="1"/>
</dbReference>
<keyword evidence="1 4" id="KW-0597">Phosphoprotein</keyword>
<dbReference type="Pfam" id="PF00512">
    <property type="entry name" value="HisKA"/>
    <property type="match status" value="1"/>
</dbReference>
<dbReference type="Proteomes" id="UP001431209">
    <property type="component" value="Unassembled WGS sequence"/>
</dbReference>
<evidence type="ECO:0000313" key="7">
    <source>
        <dbReference type="Proteomes" id="UP001431209"/>
    </source>
</evidence>
<dbReference type="CDD" id="cd00082">
    <property type="entry name" value="HisKA"/>
    <property type="match status" value="1"/>
</dbReference>
<evidence type="ECO:0000313" key="6">
    <source>
        <dbReference type="EMBL" id="KAL0488559.1"/>
    </source>
</evidence>
<dbReference type="CDD" id="cd17546">
    <property type="entry name" value="REC_hyHK_CKI1_RcsC-like"/>
    <property type="match status" value="1"/>
</dbReference>
<dbReference type="PANTHER" id="PTHR43719:SF28">
    <property type="entry name" value="PEROXIDE STRESS-ACTIVATED HISTIDINE KINASE MAK1-RELATED"/>
    <property type="match status" value="1"/>
</dbReference>
<dbReference type="SUPFAM" id="SSF52172">
    <property type="entry name" value="CheY-like"/>
    <property type="match status" value="1"/>
</dbReference>
<protein>
    <recommendedName>
        <fullName evidence="5">Response regulatory domain-containing protein</fullName>
    </recommendedName>
</protein>
<feature type="domain" description="Response regulatory" evidence="5">
    <location>
        <begin position="401"/>
        <end position="519"/>
    </location>
</feature>
<evidence type="ECO:0000259" key="5">
    <source>
        <dbReference type="PROSITE" id="PS50110"/>
    </source>
</evidence>
<dbReference type="Pfam" id="PF00072">
    <property type="entry name" value="Response_reg"/>
    <property type="match status" value="1"/>
</dbReference>
<dbReference type="InterPro" id="IPR036097">
    <property type="entry name" value="HisK_dim/P_sf"/>
</dbReference>
<dbReference type="InterPro" id="IPR003661">
    <property type="entry name" value="HisK_dim/P_dom"/>
</dbReference>
<organism evidence="6 7">
    <name type="scientific">Acrasis kona</name>
    <dbReference type="NCBI Taxonomy" id="1008807"/>
    <lineage>
        <taxon>Eukaryota</taxon>
        <taxon>Discoba</taxon>
        <taxon>Heterolobosea</taxon>
        <taxon>Tetramitia</taxon>
        <taxon>Eutetramitia</taxon>
        <taxon>Acrasidae</taxon>
        <taxon>Acrasis</taxon>
    </lineage>
</organism>
<keyword evidence="2" id="KW-0808">Transferase</keyword>
<dbReference type="Gene3D" id="3.40.50.2300">
    <property type="match status" value="1"/>
</dbReference>
<keyword evidence="7" id="KW-1185">Reference proteome</keyword>
<dbReference type="Pfam" id="PF01590">
    <property type="entry name" value="GAF"/>
    <property type="match status" value="1"/>
</dbReference>
<dbReference type="InterPro" id="IPR001789">
    <property type="entry name" value="Sig_transdc_resp-reg_receiver"/>
</dbReference>
<comment type="caution">
    <text evidence="6">The sequence shown here is derived from an EMBL/GenBank/DDBJ whole genome shotgun (WGS) entry which is preliminary data.</text>
</comment>
<dbReference type="AlphaFoldDB" id="A0AAW2ZGT2"/>
<sequence length="520" mass="58700">MAHGDLDTMKISNLNLHQCDLSLCHHAIYYTLRTKSIVSAHRNGEEYQEELISCNIKSLLCVPIVRRGECMAVLYFSNHLTTDAFTQGNIDLLVMLSSQLIIIWENSKFAALLESENKYRNLSMQLSAMKSKLEEFIDVLCHELRNPLNATSGNVEILSTITNELESKLSITSSIHQDDVLEYGCDAGDLLNNLFQSCRSLLDIVNGVLTVSMLENKSVKLQHVTFNPIDLLHQVMHHGLSCGNHVVRVLPPSYSYETYMIGDPDRIREAIANVIGGVMYCTRDVCELNLKCDYKTSDDRSGNRVKFSVAIVGMNQDDMTHVVKKISATNSQCFSLVHGQCNDLSLVICKELLNMMSSSIHTDLSIHGELIVWFELYLPCSDKMPMLNHHDMIRRVPANSNVLVVDDNPINQKLLVRMLNRSGYQCEVADNGYEAVQKIMQNEYQAVMMDVEMPVMDGLEATRIVRQMEEENKVERRTPIIGVSGNALQNSMAMPFGMQGFITKPYLKKDVLDMLEKCTI</sequence>
<dbReference type="InterPro" id="IPR011006">
    <property type="entry name" value="CheY-like_superfamily"/>
</dbReference>
<dbReference type="PANTHER" id="PTHR43719">
    <property type="entry name" value="TWO-COMPONENT HISTIDINE KINASE"/>
    <property type="match status" value="1"/>
</dbReference>
<dbReference type="InterPro" id="IPR003018">
    <property type="entry name" value="GAF"/>
</dbReference>
<dbReference type="PROSITE" id="PS50110">
    <property type="entry name" value="RESPONSE_REGULATORY"/>
    <property type="match status" value="1"/>
</dbReference>
<dbReference type="InterPro" id="IPR050956">
    <property type="entry name" value="2C_system_His_kinase"/>
</dbReference>
<dbReference type="EMBL" id="JAOPGA020001449">
    <property type="protein sequence ID" value="KAL0488559.1"/>
    <property type="molecule type" value="Genomic_DNA"/>
</dbReference>
<dbReference type="GO" id="GO:0000155">
    <property type="term" value="F:phosphorelay sensor kinase activity"/>
    <property type="evidence" value="ECO:0007669"/>
    <property type="project" value="InterPro"/>
</dbReference>
<dbReference type="SMART" id="SM00448">
    <property type="entry name" value="REC"/>
    <property type="match status" value="1"/>
</dbReference>
<feature type="modified residue" description="4-aspartylphosphate" evidence="4">
    <location>
        <position position="450"/>
    </location>
</feature>
<dbReference type="Gene3D" id="3.30.450.40">
    <property type="match status" value="1"/>
</dbReference>
<keyword evidence="3" id="KW-0418">Kinase</keyword>